<proteinExistence type="predicted"/>
<protein>
    <submittedName>
        <fullName evidence="2">Uncharacterized protein</fullName>
    </submittedName>
</protein>
<keyword evidence="3" id="KW-1185">Reference proteome</keyword>
<reference evidence="2" key="1">
    <citation type="journal article" date="2019" name="bioRxiv">
        <title>The Genome of the Zebra Mussel, Dreissena polymorpha: A Resource for Invasive Species Research.</title>
        <authorList>
            <person name="McCartney M.A."/>
            <person name="Auch B."/>
            <person name="Kono T."/>
            <person name="Mallez S."/>
            <person name="Zhang Y."/>
            <person name="Obille A."/>
            <person name="Becker A."/>
            <person name="Abrahante J.E."/>
            <person name="Garbe J."/>
            <person name="Badalamenti J.P."/>
            <person name="Herman A."/>
            <person name="Mangelson H."/>
            <person name="Liachko I."/>
            <person name="Sullivan S."/>
            <person name="Sone E.D."/>
            <person name="Koren S."/>
            <person name="Silverstein K.A.T."/>
            <person name="Beckman K.B."/>
            <person name="Gohl D.M."/>
        </authorList>
    </citation>
    <scope>NUCLEOTIDE SEQUENCE</scope>
    <source>
        <strain evidence="2">Duluth1</strain>
        <tissue evidence="2">Whole animal</tissue>
    </source>
</reference>
<reference evidence="2" key="2">
    <citation type="submission" date="2020-11" db="EMBL/GenBank/DDBJ databases">
        <authorList>
            <person name="McCartney M.A."/>
            <person name="Auch B."/>
            <person name="Kono T."/>
            <person name="Mallez S."/>
            <person name="Becker A."/>
            <person name="Gohl D.M."/>
            <person name="Silverstein K.A.T."/>
            <person name="Koren S."/>
            <person name="Bechman K.B."/>
            <person name="Herman A."/>
            <person name="Abrahante J.E."/>
            <person name="Garbe J."/>
        </authorList>
    </citation>
    <scope>NUCLEOTIDE SEQUENCE</scope>
    <source>
        <strain evidence="2">Duluth1</strain>
        <tissue evidence="2">Whole animal</tissue>
    </source>
</reference>
<organism evidence="2 3">
    <name type="scientific">Dreissena polymorpha</name>
    <name type="common">Zebra mussel</name>
    <name type="synonym">Mytilus polymorpha</name>
    <dbReference type="NCBI Taxonomy" id="45954"/>
    <lineage>
        <taxon>Eukaryota</taxon>
        <taxon>Metazoa</taxon>
        <taxon>Spiralia</taxon>
        <taxon>Lophotrochozoa</taxon>
        <taxon>Mollusca</taxon>
        <taxon>Bivalvia</taxon>
        <taxon>Autobranchia</taxon>
        <taxon>Heteroconchia</taxon>
        <taxon>Euheterodonta</taxon>
        <taxon>Imparidentia</taxon>
        <taxon>Neoheterodontei</taxon>
        <taxon>Myida</taxon>
        <taxon>Dreissenoidea</taxon>
        <taxon>Dreissenidae</taxon>
        <taxon>Dreissena</taxon>
    </lineage>
</organism>
<dbReference type="Proteomes" id="UP000828390">
    <property type="component" value="Unassembled WGS sequence"/>
</dbReference>
<comment type="caution">
    <text evidence="2">The sequence shown here is derived from an EMBL/GenBank/DDBJ whole genome shotgun (WGS) entry which is preliminary data.</text>
</comment>
<evidence type="ECO:0000313" key="2">
    <source>
        <dbReference type="EMBL" id="KAH3816622.1"/>
    </source>
</evidence>
<feature type="region of interest" description="Disordered" evidence="1">
    <location>
        <begin position="96"/>
        <end position="120"/>
    </location>
</feature>
<sequence>MPDSLPARLGTCRRLPDRKSLRPSVHLQETLSQSATVPRPCLYLQETPRRCQKVSQTVGAPAGASQTVCDGAKTVCSPARHALTVPDRFQTRRGTIRRLPDGSGQSPRPSVYLQETPRQSATVPIPSVHLQETLTRCQSVSQTVSAPAGDSQSVPDSFEDLRGTCVRFPKMRGCEEYLRTCRTFPHGARQSLRPSGLLQDTPRLSSAVPIPSEQLQETRRRCQTVS</sequence>
<name>A0A9D4JQU4_DREPO</name>
<gene>
    <name evidence="2" type="ORF">DPMN_118140</name>
</gene>
<evidence type="ECO:0000313" key="3">
    <source>
        <dbReference type="Proteomes" id="UP000828390"/>
    </source>
</evidence>
<evidence type="ECO:0000256" key="1">
    <source>
        <dbReference type="SAM" id="MobiDB-lite"/>
    </source>
</evidence>
<dbReference type="EMBL" id="JAIWYP010000005">
    <property type="protein sequence ID" value="KAH3816622.1"/>
    <property type="molecule type" value="Genomic_DNA"/>
</dbReference>
<dbReference type="AlphaFoldDB" id="A0A9D4JQU4"/>
<accession>A0A9D4JQU4</accession>